<proteinExistence type="predicted"/>
<dbReference type="Proteomes" id="UP000663891">
    <property type="component" value="Unassembled WGS sequence"/>
</dbReference>
<accession>A0A815MV10</accession>
<comment type="caution">
    <text evidence="1">The sequence shown here is derived from an EMBL/GenBank/DDBJ whole genome shotgun (WGS) entry which is preliminary data.</text>
</comment>
<reference evidence="1" key="1">
    <citation type="submission" date="2021-02" db="EMBL/GenBank/DDBJ databases">
        <authorList>
            <person name="Nowell W R."/>
        </authorList>
    </citation>
    <scope>NUCLEOTIDE SEQUENCE</scope>
</reference>
<protein>
    <submittedName>
        <fullName evidence="1">Uncharacterized protein</fullName>
    </submittedName>
</protein>
<dbReference type="AlphaFoldDB" id="A0A815MV10"/>
<name>A0A815MV10_9BILA</name>
<dbReference type="EMBL" id="CAJNON010001088">
    <property type="protein sequence ID" value="CAF1426372.1"/>
    <property type="molecule type" value="Genomic_DNA"/>
</dbReference>
<gene>
    <name evidence="1" type="ORF">VCS650_LOCUS38029</name>
</gene>
<feature type="non-terminal residue" evidence="1">
    <location>
        <position position="77"/>
    </location>
</feature>
<sequence>KDVLVDVIHFCFEIQSTLTKMSDSNSNIQQIPQRKLSRINHHSIHALIAAYFNLMSKLNGITTFSHHVDEVRNKYIK</sequence>
<evidence type="ECO:0000313" key="2">
    <source>
        <dbReference type="Proteomes" id="UP000663891"/>
    </source>
</evidence>
<organism evidence="1 2">
    <name type="scientific">Adineta steineri</name>
    <dbReference type="NCBI Taxonomy" id="433720"/>
    <lineage>
        <taxon>Eukaryota</taxon>
        <taxon>Metazoa</taxon>
        <taxon>Spiralia</taxon>
        <taxon>Gnathifera</taxon>
        <taxon>Rotifera</taxon>
        <taxon>Eurotatoria</taxon>
        <taxon>Bdelloidea</taxon>
        <taxon>Adinetida</taxon>
        <taxon>Adinetidae</taxon>
        <taxon>Adineta</taxon>
    </lineage>
</organism>
<evidence type="ECO:0000313" key="1">
    <source>
        <dbReference type="EMBL" id="CAF1426372.1"/>
    </source>
</evidence>